<sequence>MYLWKRKKKLAQEALNLKEDIKSLLRIDSLEDLRLINRYDVENISEEEFAYAVKTVLSEPQLDNVSYELAEDGAELFGVEYLPG</sequence>
<feature type="non-terminal residue" evidence="1">
    <location>
        <position position="84"/>
    </location>
</feature>
<gene>
    <name evidence="1" type="ORF">EVA_05749</name>
</gene>
<comment type="caution">
    <text evidence="1">The sequence shown here is derived from an EMBL/GenBank/DDBJ whole genome shotgun (WGS) entry which is preliminary data.</text>
</comment>
<name>J9GFJ7_9ZZZZ</name>
<evidence type="ECO:0000313" key="1">
    <source>
        <dbReference type="EMBL" id="EJX06142.1"/>
    </source>
</evidence>
<protein>
    <submittedName>
        <fullName evidence="1">Uncharacterized protein</fullName>
    </submittedName>
</protein>
<dbReference type="AlphaFoldDB" id="J9GFJ7"/>
<organism evidence="1">
    <name type="scientific">gut metagenome</name>
    <dbReference type="NCBI Taxonomy" id="749906"/>
    <lineage>
        <taxon>unclassified sequences</taxon>
        <taxon>metagenomes</taxon>
        <taxon>organismal metagenomes</taxon>
    </lineage>
</organism>
<dbReference type="EMBL" id="AMCI01001248">
    <property type="protein sequence ID" value="EJX06142.1"/>
    <property type="molecule type" value="Genomic_DNA"/>
</dbReference>
<reference evidence="1" key="1">
    <citation type="journal article" date="2012" name="PLoS ONE">
        <title>Gene sets for utilization of primary and secondary nutrition supplies in the distal gut of endangered iberian lynx.</title>
        <authorList>
            <person name="Alcaide M."/>
            <person name="Messina E."/>
            <person name="Richter M."/>
            <person name="Bargiela R."/>
            <person name="Peplies J."/>
            <person name="Huws S.A."/>
            <person name="Newbold C.J."/>
            <person name="Golyshin P.N."/>
            <person name="Simon M.A."/>
            <person name="Lopez G."/>
            <person name="Yakimov M.M."/>
            <person name="Ferrer M."/>
        </authorList>
    </citation>
    <scope>NUCLEOTIDE SEQUENCE</scope>
</reference>
<proteinExistence type="predicted"/>
<accession>J9GFJ7</accession>